<dbReference type="RefSeq" id="WP_077459538.1">
    <property type="nucleotide sequence ID" value="NZ_MUEO01000060.1"/>
</dbReference>
<proteinExistence type="predicted"/>
<sequence length="111" mass="12343">MKAKAPALRSKKLTDAARGQQCALQIVGVCNYNSETVVFAHLPSETHGMAYKSDDIWGVDACSACHDVIDGRIGYEFESGEREQYILRALHITLMRRVRDGVIEIKGAKYV</sequence>
<evidence type="ECO:0008006" key="3">
    <source>
        <dbReference type="Google" id="ProtNLM"/>
    </source>
</evidence>
<reference evidence="1 2" key="1">
    <citation type="journal article" date="2017" name="Genome Announc.">
        <title>Draft Genome Sequences of Salinivibrio proteolyticus, Salinivibrio sharmensis, Salinivibrio siamensis, Salinivibrio costicola subsp. alcaliphilus, Salinivibrio costicola subsp. vallismortis, and 29 New Isolates Belonging to the Genus Salinivibrio.</title>
        <authorList>
            <person name="Lopez-Hermoso C."/>
            <person name="de la Haba R.R."/>
            <person name="Sanchez-Porro C."/>
            <person name="Bayliss S.C."/>
            <person name="Feil E.J."/>
            <person name="Ventosa A."/>
        </authorList>
    </citation>
    <scope>NUCLEOTIDE SEQUENCE [LARGE SCALE GENOMIC DNA]</scope>
    <source>
        <strain evidence="1 2">IC202</strain>
    </source>
</reference>
<dbReference type="EMBL" id="MUEO01000060">
    <property type="protein sequence ID" value="OOE41375.1"/>
    <property type="molecule type" value="Genomic_DNA"/>
</dbReference>
<gene>
    <name evidence="1" type="ORF">BZG09_15645</name>
</gene>
<evidence type="ECO:0000313" key="1">
    <source>
        <dbReference type="EMBL" id="OOE41375.1"/>
    </source>
</evidence>
<evidence type="ECO:0000313" key="2">
    <source>
        <dbReference type="Proteomes" id="UP000188726"/>
    </source>
</evidence>
<organism evidence="1 2">
    <name type="scientific">Salinivibrio kushneri</name>
    <dbReference type="NCBI Taxonomy" id="1908198"/>
    <lineage>
        <taxon>Bacteria</taxon>
        <taxon>Pseudomonadati</taxon>
        <taxon>Pseudomonadota</taxon>
        <taxon>Gammaproteobacteria</taxon>
        <taxon>Vibrionales</taxon>
        <taxon>Vibrionaceae</taxon>
        <taxon>Salinivibrio</taxon>
    </lineage>
</organism>
<dbReference type="AlphaFoldDB" id="A0AB36K1I0"/>
<comment type="caution">
    <text evidence="1">The sequence shown here is derived from an EMBL/GenBank/DDBJ whole genome shotgun (WGS) entry which is preliminary data.</text>
</comment>
<dbReference type="Pfam" id="PF07102">
    <property type="entry name" value="YbcO"/>
    <property type="match status" value="1"/>
</dbReference>
<name>A0AB36K1I0_9GAMM</name>
<dbReference type="InterPro" id="IPR010774">
    <property type="entry name" value="YbcO"/>
</dbReference>
<accession>A0AB36K1I0</accession>
<dbReference type="Proteomes" id="UP000188726">
    <property type="component" value="Unassembled WGS sequence"/>
</dbReference>
<protein>
    <recommendedName>
        <fullName evidence="3">DUF1364 domain-containing protein</fullName>
    </recommendedName>
</protein>
<dbReference type="Gene3D" id="3.30.50.20">
    <property type="entry name" value="prophage-derive protein ybcO"/>
    <property type="match status" value="1"/>
</dbReference>